<evidence type="ECO:0000256" key="7">
    <source>
        <dbReference type="ARBA" id="ARBA00022840"/>
    </source>
</evidence>
<dbReference type="PROSITE" id="PS00107">
    <property type="entry name" value="PROTEIN_KINASE_ATP"/>
    <property type="match status" value="1"/>
</dbReference>
<reference evidence="14" key="1">
    <citation type="submission" date="2016-10" db="EMBL/GenBank/DDBJ databases">
        <authorList>
            <person name="Benchimol M."/>
            <person name="Almeida L.G."/>
            <person name="Vasconcelos A.T."/>
            <person name="Perreira-Neves A."/>
            <person name="Rosa I.A."/>
            <person name="Tasca T."/>
            <person name="Bogo M.R."/>
            <person name="de Souza W."/>
        </authorList>
    </citation>
    <scope>NUCLEOTIDE SEQUENCE [LARGE SCALE GENOMIC DNA]</scope>
    <source>
        <strain evidence="14">K</strain>
    </source>
</reference>
<evidence type="ECO:0000256" key="10">
    <source>
        <dbReference type="ARBA" id="ARBA00051680"/>
    </source>
</evidence>
<comment type="catalytic activity">
    <reaction evidence="10">
        <text>L-tyrosyl-[protein] + ATP = O-phospho-L-tyrosyl-[protein] + ADP + H(+)</text>
        <dbReference type="Rhea" id="RHEA:10596"/>
        <dbReference type="Rhea" id="RHEA-COMP:10136"/>
        <dbReference type="Rhea" id="RHEA-COMP:20101"/>
        <dbReference type="ChEBI" id="CHEBI:15378"/>
        <dbReference type="ChEBI" id="CHEBI:30616"/>
        <dbReference type="ChEBI" id="CHEBI:46858"/>
        <dbReference type="ChEBI" id="CHEBI:61978"/>
        <dbReference type="ChEBI" id="CHEBI:456216"/>
        <dbReference type="EC" id="2.7.12.1"/>
    </reaction>
</comment>
<dbReference type="InterPro" id="IPR011009">
    <property type="entry name" value="Kinase-like_dom_sf"/>
</dbReference>
<evidence type="ECO:0000256" key="3">
    <source>
        <dbReference type="ARBA" id="ARBA00022527"/>
    </source>
</evidence>
<dbReference type="EMBL" id="MLAK01000612">
    <property type="protein sequence ID" value="OHT10427.1"/>
    <property type="molecule type" value="Genomic_DNA"/>
</dbReference>
<dbReference type="Proteomes" id="UP000179807">
    <property type="component" value="Unassembled WGS sequence"/>
</dbReference>
<sequence length="450" mass="53090">MRKIQEPPTYEMINRAPHVFKPNNKPCRTMNFQQTSRKNISLPKMIKNENILEKQQDTNKSKSMSDMKLPITPRDVFNFFYNQLTKLEINQIKNFKNIWYIGTYESKIKTDKEDDYNDNKRYYRAMPNDEILFRYQIISTIGQGSFSSVYKCIDHFKKRLVAVKIIRDSPDCLHFAELESAIQNSINSPYSVKIYNSFYWRGHLCFSMELMNNDLFHYILTSKNYNFHPNIVKGITFQLLLGLKELRQKHIVHADLKPENILTTDNNFTTIKISDYGTACFEHTPIFSYIQSRFYRAPEITLELEYGTPIDIWSLGCIVYELLMGRPLFPAKNELELFNMMLNILGPVPKKVYEKSSRYSVLMNKIDEYKAPNSKNLTLKELTSIMPKKISYFIQRCLTWDPSDRITPNEALSLEWFTAEIKNFDVFDKQRSQSFTPKSARRSIQSQYGR</sequence>
<accession>A0A1J4KGT7</accession>
<evidence type="ECO:0000256" key="5">
    <source>
        <dbReference type="ARBA" id="ARBA00022741"/>
    </source>
</evidence>
<dbReference type="AlphaFoldDB" id="A0A1J4KGT7"/>
<dbReference type="InterPro" id="IPR042521">
    <property type="entry name" value="DYRK"/>
</dbReference>
<comment type="catalytic activity">
    <reaction evidence="9">
        <text>L-threonyl-[protein] + ATP = O-phospho-L-threonyl-[protein] + ADP + H(+)</text>
        <dbReference type="Rhea" id="RHEA:46608"/>
        <dbReference type="Rhea" id="RHEA-COMP:11060"/>
        <dbReference type="Rhea" id="RHEA-COMP:11605"/>
        <dbReference type="ChEBI" id="CHEBI:15378"/>
        <dbReference type="ChEBI" id="CHEBI:30013"/>
        <dbReference type="ChEBI" id="CHEBI:30616"/>
        <dbReference type="ChEBI" id="CHEBI:61977"/>
        <dbReference type="ChEBI" id="CHEBI:456216"/>
        <dbReference type="EC" id="2.7.12.1"/>
    </reaction>
</comment>
<feature type="domain" description="Protein kinase" evidence="13">
    <location>
        <begin position="135"/>
        <end position="417"/>
    </location>
</feature>
<evidence type="ECO:0000256" key="1">
    <source>
        <dbReference type="ARBA" id="ARBA00008867"/>
    </source>
</evidence>
<dbReference type="InterPro" id="IPR050494">
    <property type="entry name" value="Ser_Thr_dual-spec_kinase"/>
</dbReference>
<keyword evidence="6 14" id="KW-0418">Kinase</keyword>
<dbReference type="PANTHER" id="PTHR24058">
    <property type="entry name" value="DUAL SPECIFICITY PROTEIN KINASE"/>
    <property type="match status" value="1"/>
</dbReference>
<proteinExistence type="inferred from homology"/>
<dbReference type="InterPro" id="IPR000719">
    <property type="entry name" value="Prot_kinase_dom"/>
</dbReference>
<keyword evidence="15" id="KW-1185">Reference proteome</keyword>
<evidence type="ECO:0000256" key="6">
    <source>
        <dbReference type="ARBA" id="ARBA00022777"/>
    </source>
</evidence>
<comment type="caution">
    <text evidence="14">The sequence shown here is derived from an EMBL/GenBank/DDBJ whole genome shotgun (WGS) entry which is preliminary data.</text>
</comment>
<organism evidence="14 15">
    <name type="scientific">Tritrichomonas foetus</name>
    <dbReference type="NCBI Taxonomy" id="1144522"/>
    <lineage>
        <taxon>Eukaryota</taxon>
        <taxon>Metamonada</taxon>
        <taxon>Parabasalia</taxon>
        <taxon>Tritrichomonadida</taxon>
        <taxon>Tritrichomonadidae</taxon>
        <taxon>Tritrichomonas</taxon>
    </lineage>
</organism>
<evidence type="ECO:0000259" key="13">
    <source>
        <dbReference type="PROSITE" id="PS50011"/>
    </source>
</evidence>
<dbReference type="VEuPathDB" id="TrichDB:TRFO_20311"/>
<dbReference type="Gene3D" id="3.30.200.20">
    <property type="entry name" value="Phosphorylase Kinase, domain 1"/>
    <property type="match status" value="1"/>
</dbReference>
<feature type="binding site" evidence="11">
    <location>
        <position position="164"/>
    </location>
    <ligand>
        <name>ATP</name>
        <dbReference type="ChEBI" id="CHEBI:30616"/>
    </ligand>
</feature>
<name>A0A1J4KGT7_9EUKA</name>
<dbReference type="Gene3D" id="3.30.10.30">
    <property type="entry name" value="DYRK"/>
    <property type="match status" value="1"/>
</dbReference>
<keyword evidence="3 12" id="KW-0723">Serine/threonine-protein kinase</keyword>
<dbReference type="RefSeq" id="XP_068363563.1">
    <property type="nucleotide sequence ID" value="XM_068501325.1"/>
</dbReference>
<dbReference type="GO" id="GO:0005524">
    <property type="term" value="F:ATP binding"/>
    <property type="evidence" value="ECO:0007669"/>
    <property type="project" value="UniProtKB-UniRule"/>
</dbReference>
<comment type="similarity">
    <text evidence="1">Belongs to the protein kinase superfamily. CMGC Ser/Thr protein kinase family. MNB/DYRK subfamily.</text>
</comment>
<protein>
    <recommendedName>
        <fullName evidence="2">dual-specificity kinase</fullName>
        <ecNumber evidence="2">2.7.12.1</ecNumber>
    </recommendedName>
</protein>
<dbReference type="EC" id="2.7.12.1" evidence="2"/>
<evidence type="ECO:0000256" key="2">
    <source>
        <dbReference type="ARBA" id="ARBA00013203"/>
    </source>
</evidence>
<evidence type="ECO:0000256" key="4">
    <source>
        <dbReference type="ARBA" id="ARBA00022679"/>
    </source>
</evidence>
<dbReference type="GO" id="GO:0004712">
    <property type="term" value="F:protein serine/threonine/tyrosine kinase activity"/>
    <property type="evidence" value="ECO:0007669"/>
    <property type="project" value="UniProtKB-EC"/>
</dbReference>
<gene>
    <name evidence="14" type="primary">DYRK4</name>
    <name evidence="14" type="ORF">TRFO_20311</name>
</gene>
<keyword evidence="7 11" id="KW-0067">ATP-binding</keyword>
<evidence type="ECO:0000256" key="8">
    <source>
        <dbReference type="ARBA" id="ARBA00049003"/>
    </source>
</evidence>
<dbReference type="GO" id="GO:0005856">
    <property type="term" value="C:cytoskeleton"/>
    <property type="evidence" value="ECO:0007669"/>
    <property type="project" value="TreeGrafter"/>
</dbReference>
<dbReference type="GO" id="GO:0004674">
    <property type="term" value="F:protein serine/threonine kinase activity"/>
    <property type="evidence" value="ECO:0007669"/>
    <property type="project" value="UniProtKB-KW"/>
</dbReference>
<dbReference type="SUPFAM" id="SSF56112">
    <property type="entry name" value="Protein kinase-like (PK-like)"/>
    <property type="match status" value="1"/>
</dbReference>
<dbReference type="Pfam" id="PF00069">
    <property type="entry name" value="Pkinase"/>
    <property type="match status" value="1"/>
</dbReference>
<dbReference type="PROSITE" id="PS00108">
    <property type="entry name" value="PROTEIN_KINASE_ST"/>
    <property type="match status" value="1"/>
</dbReference>
<dbReference type="InterPro" id="IPR017441">
    <property type="entry name" value="Protein_kinase_ATP_BS"/>
</dbReference>
<evidence type="ECO:0000256" key="9">
    <source>
        <dbReference type="ARBA" id="ARBA00049308"/>
    </source>
</evidence>
<evidence type="ECO:0000256" key="12">
    <source>
        <dbReference type="RuleBase" id="RU000304"/>
    </source>
</evidence>
<evidence type="ECO:0000256" key="11">
    <source>
        <dbReference type="PROSITE-ProRule" id="PRU10141"/>
    </source>
</evidence>
<dbReference type="InterPro" id="IPR008271">
    <property type="entry name" value="Ser/Thr_kinase_AS"/>
</dbReference>
<dbReference type="Gene3D" id="1.10.510.10">
    <property type="entry name" value="Transferase(Phosphotransferase) domain 1"/>
    <property type="match status" value="1"/>
</dbReference>
<keyword evidence="5 11" id="KW-0547">Nucleotide-binding</keyword>
<keyword evidence="4" id="KW-0808">Transferase</keyword>
<comment type="catalytic activity">
    <reaction evidence="8">
        <text>L-seryl-[protein] + ATP = O-phospho-L-seryl-[protein] + ADP + H(+)</text>
        <dbReference type="Rhea" id="RHEA:17989"/>
        <dbReference type="Rhea" id="RHEA-COMP:9863"/>
        <dbReference type="Rhea" id="RHEA-COMP:11604"/>
        <dbReference type="ChEBI" id="CHEBI:15378"/>
        <dbReference type="ChEBI" id="CHEBI:29999"/>
        <dbReference type="ChEBI" id="CHEBI:30616"/>
        <dbReference type="ChEBI" id="CHEBI:83421"/>
        <dbReference type="ChEBI" id="CHEBI:456216"/>
        <dbReference type="EC" id="2.7.12.1"/>
    </reaction>
</comment>
<dbReference type="PROSITE" id="PS50011">
    <property type="entry name" value="PROTEIN_KINASE_DOM"/>
    <property type="match status" value="1"/>
</dbReference>
<dbReference type="PANTHER" id="PTHR24058:SF22">
    <property type="entry name" value="DUAL SPECIFICITY TYROSINE-PHOSPHORYLATION-REGULATED KINASE 4"/>
    <property type="match status" value="1"/>
</dbReference>
<evidence type="ECO:0000313" key="14">
    <source>
        <dbReference type="EMBL" id="OHT10427.1"/>
    </source>
</evidence>
<dbReference type="SMART" id="SM00220">
    <property type="entry name" value="S_TKc"/>
    <property type="match status" value="1"/>
</dbReference>
<dbReference type="GO" id="GO:0005737">
    <property type="term" value="C:cytoplasm"/>
    <property type="evidence" value="ECO:0007669"/>
    <property type="project" value="TreeGrafter"/>
</dbReference>
<evidence type="ECO:0000313" key="15">
    <source>
        <dbReference type="Proteomes" id="UP000179807"/>
    </source>
</evidence>
<dbReference type="GeneID" id="94836029"/>
<dbReference type="OrthoDB" id="9332038at2759"/>